<proteinExistence type="predicted"/>
<organism evidence="1 2">
    <name type="scientific">Lacticaseibacillus jixianensis</name>
    <dbReference type="NCBI Taxonomy" id="2486012"/>
    <lineage>
        <taxon>Bacteria</taxon>
        <taxon>Bacillati</taxon>
        <taxon>Bacillota</taxon>
        <taxon>Bacilli</taxon>
        <taxon>Lactobacillales</taxon>
        <taxon>Lactobacillaceae</taxon>
        <taxon>Lacticaseibacillus</taxon>
    </lineage>
</organism>
<dbReference type="RefSeq" id="WP_263853305.1">
    <property type="nucleotide sequence ID" value="NZ_JBHTMO010000031.1"/>
</dbReference>
<evidence type="ECO:0000313" key="2">
    <source>
        <dbReference type="Proteomes" id="UP001597249"/>
    </source>
</evidence>
<dbReference type="Proteomes" id="UP001597249">
    <property type="component" value="Unassembled WGS sequence"/>
</dbReference>
<keyword evidence="2" id="KW-1185">Reference proteome</keyword>
<gene>
    <name evidence="1" type="ORF">ACFQ3L_09560</name>
</gene>
<sequence>MKKRRFLPLGILTTVAGGLTLVSGAMALAVGVLTIKAAESGKH</sequence>
<reference evidence="2" key="1">
    <citation type="journal article" date="2019" name="Int. J. Syst. Evol. Microbiol.">
        <title>The Global Catalogue of Microorganisms (GCM) 10K type strain sequencing project: providing services to taxonomists for standard genome sequencing and annotation.</title>
        <authorList>
            <consortium name="The Broad Institute Genomics Platform"/>
            <consortium name="The Broad Institute Genome Sequencing Center for Infectious Disease"/>
            <person name="Wu L."/>
            <person name="Ma J."/>
        </authorList>
    </citation>
    <scope>NUCLEOTIDE SEQUENCE [LARGE SCALE GENOMIC DNA]</scope>
    <source>
        <strain evidence="2">CCM 8911</strain>
    </source>
</reference>
<accession>A0ABW4BBM8</accession>
<evidence type="ECO:0000313" key="1">
    <source>
        <dbReference type="EMBL" id="MFD1393811.1"/>
    </source>
</evidence>
<name>A0ABW4BBM8_9LACO</name>
<protein>
    <submittedName>
        <fullName evidence="1">Uncharacterized protein</fullName>
    </submittedName>
</protein>
<comment type="caution">
    <text evidence="1">The sequence shown here is derived from an EMBL/GenBank/DDBJ whole genome shotgun (WGS) entry which is preliminary data.</text>
</comment>
<dbReference type="EMBL" id="JBHTMO010000031">
    <property type="protein sequence ID" value="MFD1393811.1"/>
    <property type="molecule type" value="Genomic_DNA"/>
</dbReference>